<organism evidence="1">
    <name type="scientific">Pseudoalteromonas sp. SD03</name>
    <dbReference type="NCBI Taxonomy" id="3231719"/>
    <lineage>
        <taxon>Bacteria</taxon>
        <taxon>Pseudomonadati</taxon>
        <taxon>Pseudomonadota</taxon>
        <taxon>Gammaproteobacteria</taxon>
        <taxon>Alteromonadales</taxon>
        <taxon>Pseudoalteromonadaceae</taxon>
        <taxon>Pseudoalteromonas</taxon>
    </lineage>
</organism>
<dbReference type="InterPro" id="IPR024078">
    <property type="entry name" value="LmbE-like_dom_sf"/>
</dbReference>
<reference evidence="1" key="1">
    <citation type="submission" date="2024-07" db="EMBL/GenBank/DDBJ databases">
        <authorList>
            <person name="Jiang Y."/>
            <person name="Qin Q."/>
        </authorList>
    </citation>
    <scope>NUCLEOTIDE SEQUENCE</scope>
    <source>
        <strain evidence="1">SD03</strain>
    </source>
</reference>
<accession>A0AB39AMX1</accession>
<dbReference type="SUPFAM" id="SSF102588">
    <property type="entry name" value="LmbE-like"/>
    <property type="match status" value="1"/>
</dbReference>
<protein>
    <submittedName>
        <fullName evidence="1">PIG-L family deacetylase</fullName>
    </submittedName>
</protein>
<dbReference type="PANTHER" id="PTHR12993:SF11">
    <property type="entry name" value="N-ACETYLGLUCOSAMINYL-PHOSPHATIDYLINOSITOL DE-N-ACETYLASE"/>
    <property type="match status" value="1"/>
</dbReference>
<gene>
    <name evidence="1" type="ORF">ABZP26_12035</name>
</gene>
<dbReference type="InterPro" id="IPR003737">
    <property type="entry name" value="GlcNAc_PI_deacetylase-related"/>
</dbReference>
<dbReference type="Gene3D" id="3.40.50.10320">
    <property type="entry name" value="LmbE-like"/>
    <property type="match status" value="1"/>
</dbReference>
<evidence type="ECO:0000313" key="1">
    <source>
        <dbReference type="EMBL" id="XDH86785.1"/>
    </source>
</evidence>
<proteinExistence type="predicted"/>
<sequence length="223" mass="25283">MKKNIFAIVAHADDEAIGCGGTLLKHQKQGDHISIVYMTNGVSARKNSSDTDYEQRLRMTKKAGEYLSAKQYFFNFPDNKMDTVAILDVVQAIESVTKKELPDIIYTHHYGDLNIDHRIVHQAVMTAFRPIPLVKTPTIYSFEVNSSTEWNTPINAFAFSPTFFVDISEHIAEKKKLLLIYEDEMRKPPHSRSIDAIEALAKVRGNTVGVDYAEAFMLKRKVS</sequence>
<name>A0AB39AMX1_9GAMM</name>
<dbReference type="GO" id="GO:0016811">
    <property type="term" value="F:hydrolase activity, acting on carbon-nitrogen (but not peptide) bonds, in linear amides"/>
    <property type="evidence" value="ECO:0007669"/>
    <property type="project" value="TreeGrafter"/>
</dbReference>
<dbReference type="RefSeq" id="WP_013465577.1">
    <property type="nucleotide sequence ID" value="NZ_CP162514.1"/>
</dbReference>
<dbReference type="EMBL" id="CP162514">
    <property type="protein sequence ID" value="XDH86785.1"/>
    <property type="molecule type" value="Genomic_DNA"/>
</dbReference>
<dbReference type="AlphaFoldDB" id="A0AB39AMX1"/>
<dbReference type="Pfam" id="PF02585">
    <property type="entry name" value="PIG-L"/>
    <property type="match status" value="1"/>
</dbReference>
<dbReference type="PANTHER" id="PTHR12993">
    <property type="entry name" value="N-ACETYLGLUCOSAMINYL-PHOSPHATIDYLINOSITOL DE-N-ACETYLASE-RELATED"/>
    <property type="match status" value="1"/>
</dbReference>